<reference evidence="1 2" key="1">
    <citation type="submission" date="2014-08" db="EMBL/GenBank/DDBJ databases">
        <title>Comparative genomics of the Paenibacillus odorifer group.</title>
        <authorList>
            <person name="den Bakker H.C."/>
            <person name="Tsai Y.-C."/>
            <person name="Martin N."/>
            <person name="Korlach J."/>
            <person name="Wiedmann M."/>
        </authorList>
    </citation>
    <scope>NUCLEOTIDE SEQUENCE [LARGE SCALE GENOMIC DNA]</scope>
    <source>
        <strain evidence="1 2">DSM 14472</strain>
    </source>
</reference>
<dbReference type="RefSeq" id="WP_038697360.1">
    <property type="nucleotide sequence ID" value="NZ_CP009286.1"/>
</dbReference>
<name>A0A089LTE0_9BACL</name>
<sequence length="153" mass="17589">MTIQLNDDIRGLLLNPSILKVLATTDAEGELHVLSDSSITLNSYGQIIYLERIETSQSNSNLVSSLWFKRLVALYVTNGDDAYLIKGYPIRSIISGPQFKQYYKETLARNPDDDLSTVWIIEPDEIVNESYEFRKKKERTEHPLIMHLDRLAK</sequence>
<dbReference type="Proteomes" id="UP000029507">
    <property type="component" value="Chromosome"/>
</dbReference>
<evidence type="ECO:0000313" key="2">
    <source>
        <dbReference type="Proteomes" id="UP000029507"/>
    </source>
</evidence>
<proteinExistence type="predicted"/>
<dbReference type="EMBL" id="CP009286">
    <property type="protein sequence ID" value="AIQ64806.1"/>
    <property type="molecule type" value="Genomic_DNA"/>
</dbReference>
<dbReference type="Gene3D" id="2.30.110.10">
    <property type="entry name" value="Electron Transport, Fmn-binding Protein, Chain A"/>
    <property type="match status" value="1"/>
</dbReference>
<evidence type="ECO:0000313" key="1">
    <source>
        <dbReference type="EMBL" id="AIQ64806.1"/>
    </source>
</evidence>
<evidence type="ECO:0008006" key="3">
    <source>
        <dbReference type="Google" id="ProtNLM"/>
    </source>
</evidence>
<accession>A0A089LTE0</accession>
<dbReference type="AlphaFoldDB" id="A0A089LTE0"/>
<dbReference type="InterPro" id="IPR012349">
    <property type="entry name" value="Split_barrel_FMN-bd"/>
</dbReference>
<protein>
    <recommendedName>
        <fullName evidence="3">Pyridoxamine 5'-phosphate oxidase putative domain-containing protein</fullName>
    </recommendedName>
</protein>
<dbReference type="HOGENOM" id="CLU_1649698_0_0_9"/>
<organism evidence="1 2">
    <name type="scientific">Paenibacillus stellifer</name>
    <dbReference type="NCBI Taxonomy" id="169760"/>
    <lineage>
        <taxon>Bacteria</taxon>
        <taxon>Bacillati</taxon>
        <taxon>Bacillota</taxon>
        <taxon>Bacilli</taxon>
        <taxon>Bacillales</taxon>
        <taxon>Paenibacillaceae</taxon>
        <taxon>Paenibacillus</taxon>
    </lineage>
</organism>
<dbReference type="KEGG" id="pste:PSTEL_18485"/>
<dbReference type="OrthoDB" id="1846526at2"/>
<dbReference type="STRING" id="169760.PSTEL_18485"/>
<gene>
    <name evidence="1" type="ORF">PSTEL_18485</name>
</gene>
<keyword evidence="2" id="KW-1185">Reference proteome</keyword>